<dbReference type="STRING" id="742152.A0A2H3K0Q0"/>
<dbReference type="Gene3D" id="1.50.10.10">
    <property type="match status" value="1"/>
</dbReference>
<dbReference type="Proteomes" id="UP000218811">
    <property type="component" value="Unassembled WGS sequence"/>
</dbReference>
<dbReference type="PANTHER" id="PTHR42899:SF1">
    <property type="entry name" value="SPERMATOGENESIS-ASSOCIATED PROTEIN 20"/>
    <property type="match status" value="1"/>
</dbReference>
<dbReference type="InterPro" id="IPR004879">
    <property type="entry name" value="Ssp411-like_TRX"/>
</dbReference>
<dbReference type="OMA" id="PFYFGTY"/>
<dbReference type="InterPro" id="IPR008928">
    <property type="entry name" value="6-hairpin_glycosidase_sf"/>
</dbReference>
<dbReference type="SUPFAM" id="SSF52833">
    <property type="entry name" value="Thioredoxin-like"/>
    <property type="match status" value="1"/>
</dbReference>
<feature type="domain" description="Spermatogenesis-associated protein 20-like TRX" evidence="1">
    <location>
        <begin position="15"/>
        <end position="170"/>
    </location>
</feature>
<dbReference type="InterPro" id="IPR024705">
    <property type="entry name" value="Ssp411"/>
</dbReference>
<gene>
    <name evidence="2" type="ORF">WOLCODRAFT_139203</name>
</gene>
<dbReference type="Gene3D" id="3.40.30.10">
    <property type="entry name" value="Glutaredoxin"/>
    <property type="match status" value="1"/>
</dbReference>
<evidence type="ECO:0000313" key="2">
    <source>
        <dbReference type="EMBL" id="PCH44749.1"/>
    </source>
</evidence>
<dbReference type="GO" id="GO:0003824">
    <property type="term" value="F:catalytic activity"/>
    <property type="evidence" value="ECO:0007669"/>
    <property type="project" value="UniProtKB-ARBA"/>
</dbReference>
<dbReference type="OrthoDB" id="1923667at2759"/>
<dbReference type="AlphaFoldDB" id="A0A2H3K0Q0"/>
<evidence type="ECO:0000259" key="1">
    <source>
        <dbReference type="Pfam" id="PF03190"/>
    </source>
</evidence>
<dbReference type="PANTHER" id="PTHR42899">
    <property type="entry name" value="SPERMATOGENESIS-ASSOCIATED PROTEIN 20"/>
    <property type="match status" value="1"/>
</dbReference>
<dbReference type="Pfam" id="PF03190">
    <property type="entry name" value="Thioredox_DsbH"/>
    <property type="match status" value="1"/>
</dbReference>
<reference evidence="2 3" key="1">
    <citation type="journal article" date="2012" name="Science">
        <title>The Paleozoic origin of enzymatic lignin decomposition reconstructed from 31 fungal genomes.</title>
        <authorList>
            <person name="Floudas D."/>
            <person name="Binder M."/>
            <person name="Riley R."/>
            <person name="Barry K."/>
            <person name="Blanchette R.A."/>
            <person name="Henrissat B."/>
            <person name="Martinez A.T."/>
            <person name="Otillar R."/>
            <person name="Spatafora J.W."/>
            <person name="Yadav J.S."/>
            <person name="Aerts A."/>
            <person name="Benoit I."/>
            <person name="Boyd A."/>
            <person name="Carlson A."/>
            <person name="Copeland A."/>
            <person name="Coutinho P.M."/>
            <person name="de Vries R.P."/>
            <person name="Ferreira P."/>
            <person name="Findley K."/>
            <person name="Foster B."/>
            <person name="Gaskell J."/>
            <person name="Glotzer D."/>
            <person name="Gorecki P."/>
            <person name="Heitman J."/>
            <person name="Hesse C."/>
            <person name="Hori C."/>
            <person name="Igarashi K."/>
            <person name="Jurgens J.A."/>
            <person name="Kallen N."/>
            <person name="Kersten P."/>
            <person name="Kohler A."/>
            <person name="Kuees U."/>
            <person name="Kumar T.K.A."/>
            <person name="Kuo A."/>
            <person name="LaButti K."/>
            <person name="Larrondo L.F."/>
            <person name="Lindquist E."/>
            <person name="Ling A."/>
            <person name="Lombard V."/>
            <person name="Lucas S."/>
            <person name="Lundell T."/>
            <person name="Martin R."/>
            <person name="McLaughlin D.J."/>
            <person name="Morgenstern I."/>
            <person name="Morin E."/>
            <person name="Murat C."/>
            <person name="Nagy L.G."/>
            <person name="Nolan M."/>
            <person name="Ohm R.A."/>
            <person name="Patyshakuliyeva A."/>
            <person name="Rokas A."/>
            <person name="Ruiz-Duenas F.J."/>
            <person name="Sabat G."/>
            <person name="Salamov A."/>
            <person name="Samejima M."/>
            <person name="Schmutz J."/>
            <person name="Slot J.C."/>
            <person name="St John F."/>
            <person name="Stenlid J."/>
            <person name="Sun H."/>
            <person name="Sun S."/>
            <person name="Syed K."/>
            <person name="Tsang A."/>
            <person name="Wiebenga A."/>
            <person name="Young D."/>
            <person name="Pisabarro A."/>
            <person name="Eastwood D.C."/>
            <person name="Martin F."/>
            <person name="Cullen D."/>
            <person name="Grigoriev I.V."/>
            <person name="Hibbett D.S."/>
        </authorList>
    </citation>
    <scope>NUCLEOTIDE SEQUENCE [LARGE SCALE GENOMIC DNA]</scope>
    <source>
        <strain evidence="2 3">MD-104</strain>
    </source>
</reference>
<organism evidence="2 3">
    <name type="scientific">Wolfiporia cocos (strain MD-104)</name>
    <name type="common">Brown rot fungus</name>
    <dbReference type="NCBI Taxonomy" id="742152"/>
    <lineage>
        <taxon>Eukaryota</taxon>
        <taxon>Fungi</taxon>
        <taxon>Dikarya</taxon>
        <taxon>Basidiomycota</taxon>
        <taxon>Agaricomycotina</taxon>
        <taxon>Agaricomycetes</taxon>
        <taxon>Polyporales</taxon>
        <taxon>Phaeolaceae</taxon>
        <taxon>Wolfiporia</taxon>
    </lineage>
</organism>
<dbReference type="PIRSF" id="PIRSF006402">
    <property type="entry name" value="UCP006402_thioredoxin"/>
    <property type="match status" value="1"/>
</dbReference>
<dbReference type="InterPro" id="IPR036249">
    <property type="entry name" value="Thioredoxin-like_sf"/>
</dbReference>
<accession>A0A2H3K0Q0</accession>
<evidence type="ECO:0000313" key="3">
    <source>
        <dbReference type="Proteomes" id="UP000218811"/>
    </source>
</evidence>
<dbReference type="SUPFAM" id="SSF48208">
    <property type="entry name" value="Six-hairpin glycosidases"/>
    <property type="match status" value="1"/>
</dbReference>
<dbReference type="InterPro" id="IPR012341">
    <property type="entry name" value="6hp_glycosidase-like_sf"/>
</dbReference>
<sequence length="762" mass="84170">MATSATVDAVLPKYENRLVHAKSPYLLQHAHNPVDWYEWGTEAFEKARRENKPIFLSVGYSACHWCHVLAHESFEDEVMAKLMNDYFINIKVDREERPDVDRLYMTFLQATNGGGGWPMSVWLTPELNPIFAGTYFPPGRFRQVLVQIAATWEEEPERVKASGQHITEQLRAITDISSAPADNLNFYALSKKVYDRLATRYDPIHGGFGGAPKFPQVSQTTGFLVRYATVAEDANKAQLSEERDAENILKVLDAEHKSFEQSEAEGGGDRAAALTMVEHTLVQIYRGGIHDHVGGGVARYSVDERWHVPHFEKMLYDQAQLLSAAAELKPSAHRSPAAHRTLLALARSIIAYVSARLTAPTGGFYSAEDADSLPHPGAEKTREGAYYTWTAADVRRVLGADAELFAYAYGVKEDGNCDPRHDVQGELKGQNVLYIAHELQAVAEKFACTVAEVEERLGVCLQKLRDDREASRPRPQLDDKILAGWNGLMISGLARAVEVLEGAEAARALQLAERAAAFLRQNLYDEASGELRRSWREGPGPTGQADDYAFLVQGLLDLHEASGEEEYVLWAVRLQETLDERFFDAQGGGYFASAPDEHVIIRLKDAQDGAEPSAASVTLSNLHRLAHYAEDRHAEYADKARSVLSSNAQLLEAAPHALGAMVGAAIVARKGYRQFILTESPASSPASPLLSAIRARVMPNRVLIRVDPANPPRGLAKLNATLRSLVDGVEVEKTRPNVRVCQNFACGLPIEDVQELAEALDR</sequence>
<dbReference type="CDD" id="cd02955">
    <property type="entry name" value="SSP411"/>
    <property type="match status" value="1"/>
</dbReference>
<keyword evidence="3" id="KW-1185">Reference proteome</keyword>
<dbReference type="GO" id="GO:0005975">
    <property type="term" value="P:carbohydrate metabolic process"/>
    <property type="evidence" value="ECO:0007669"/>
    <property type="project" value="InterPro"/>
</dbReference>
<dbReference type="EMBL" id="KB468168">
    <property type="protein sequence ID" value="PCH44749.1"/>
    <property type="molecule type" value="Genomic_DNA"/>
</dbReference>
<proteinExistence type="predicted"/>
<name>A0A2H3K0Q0_WOLCO</name>
<protein>
    <recommendedName>
        <fullName evidence="1">Spermatogenesis-associated protein 20-like TRX domain-containing protein</fullName>
    </recommendedName>
</protein>